<protein>
    <submittedName>
        <fullName evidence="5">HAD family hydrolase</fullName>
    </submittedName>
</protein>
<dbReference type="InterPro" id="IPR051600">
    <property type="entry name" value="Beta-PGM-like"/>
</dbReference>
<accession>A0ABW0T6S3</accession>
<dbReference type="PANTHER" id="PTHR46193">
    <property type="entry name" value="6-PHOSPHOGLUCONATE PHOSPHATASE"/>
    <property type="match status" value="1"/>
</dbReference>
<dbReference type="NCBIfam" id="TIGR01509">
    <property type="entry name" value="HAD-SF-IA-v3"/>
    <property type="match status" value="1"/>
</dbReference>
<comment type="caution">
    <text evidence="5">The sequence shown here is derived from an EMBL/GenBank/DDBJ whole genome shotgun (WGS) entry which is preliminary data.</text>
</comment>
<dbReference type="RefSeq" id="WP_223021580.1">
    <property type="nucleotide sequence ID" value="NZ_CP078143.1"/>
</dbReference>
<dbReference type="PANTHER" id="PTHR46193:SF10">
    <property type="entry name" value="6-PHOSPHOGLUCONATE PHOSPHATASE"/>
    <property type="match status" value="1"/>
</dbReference>
<dbReference type="Pfam" id="PF00702">
    <property type="entry name" value="Hydrolase"/>
    <property type="match status" value="1"/>
</dbReference>
<dbReference type="CDD" id="cd07526">
    <property type="entry name" value="HAD_BPGM_like"/>
    <property type="match status" value="1"/>
</dbReference>
<dbReference type="InterPro" id="IPR036412">
    <property type="entry name" value="HAD-like_sf"/>
</dbReference>
<evidence type="ECO:0000313" key="6">
    <source>
        <dbReference type="Proteomes" id="UP001596107"/>
    </source>
</evidence>
<keyword evidence="6" id="KW-1185">Reference proteome</keyword>
<proteinExistence type="inferred from homology"/>
<dbReference type="Gene3D" id="3.40.50.1000">
    <property type="entry name" value="HAD superfamily/HAD-like"/>
    <property type="match status" value="1"/>
</dbReference>
<evidence type="ECO:0000256" key="1">
    <source>
        <dbReference type="ARBA" id="ARBA00001946"/>
    </source>
</evidence>
<organism evidence="5 6">
    <name type="scientific">Nitratireductor kimnyeongensis</name>
    <dbReference type="NCBI Taxonomy" id="430679"/>
    <lineage>
        <taxon>Bacteria</taxon>
        <taxon>Pseudomonadati</taxon>
        <taxon>Pseudomonadota</taxon>
        <taxon>Alphaproteobacteria</taxon>
        <taxon>Hyphomicrobiales</taxon>
        <taxon>Phyllobacteriaceae</taxon>
        <taxon>Nitratireductor</taxon>
    </lineage>
</organism>
<gene>
    <name evidence="5" type="ORF">ACFPOD_08135</name>
</gene>
<evidence type="ECO:0000256" key="3">
    <source>
        <dbReference type="ARBA" id="ARBA00022723"/>
    </source>
</evidence>
<dbReference type="Proteomes" id="UP001596107">
    <property type="component" value="Unassembled WGS sequence"/>
</dbReference>
<evidence type="ECO:0000313" key="5">
    <source>
        <dbReference type="EMBL" id="MFC5585076.1"/>
    </source>
</evidence>
<dbReference type="SFLD" id="SFLDG01129">
    <property type="entry name" value="C1.5:_HAD__Beta-PGM__Phosphata"/>
    <property type="match status" value="1"/>
</dbReference>
<dbReference type="InterPro" id="IPR023214">
    <property type="entry name" value="HAD_sf"/>
</dbReference>
<evidence type="ECO:0000256" key="2">
    <source>
        <dbReference type="ARBA" id="ARBA00006171"/>
    </source>
</evidence>
<keyword evidence="3" id="KW-0479">Metal-binding</keyword>
<comment type="cofactor">
    <cofactor evidence="1">
        <name>Mg(2+)</name>
        <dbReference type="ChEBI" id="CHEBI:18420"/>
    </cofactor>
</comment>
<evidence type="ECO:0000256" key="4">
    <source>
        <dbReference type="ARBA" id="ARBA00022842"/>
    </source>
</evidence>
<dbReference type="EMBL" id="JBHSNB010000002">
    <property type="protein sequence ID" value="MFC5585076.1"/>
    <property type="molecule type" value="Genomic_DNA"/>
</dbReference>
<comment type="similarity">
    <text evidence="2">Belongs to the HAD-like hydrolase superfamily. CbbY/CbbZ/Gph/YieH family.</text>
</comment>
<sequence length="231" mass="25299">MTTRHDIALVIFDCDGVLVDSEPLSMRVLLETVAENGVHIDPETAYELFLGRSLSTIRSLLSADFGVDLDEAALSRMRENLYATFRNELQAVSGIQHALDGLALPYCVASSSQPERIRVSLGVTGLLDRFEPNVFSATMVPNGKPAPDLFLFAARSMGIEPARCVVVEDSPAGIEAAHRAGMRVLCFAGASHAGSKAHRAILKRLEPDLIFDRMQLLPDLIVRLEEIQREN</sequence>
<keyword evidence="4" id="KW-0460">Magnesium</keyword>
<dbReference type="SUPFAM" id="SSF56784">
    <property type="entry name" value="HAD-like"/>
    <property type="match status" value="1"/>
</dbReference>
<dbReference type="SFLD" id="SFLDG01135">
    <property type="entry name" value="C1.5.6:_HAD__Beta-PGM__Phospha"/>
    <property type="match status" value="1"/>
</dbReference>
<dbReference type="SFLD" id="SFLDS00003">
    <property type="entry name" value="Haloacid_Dehalogenase"/>
    <property type="match status" value="1"/>
</dbReference>
<reference evidence="6" key="1">
    <citation type="journal article" date="2019" name="Int. J. Syst. Evol. Microbiol.">
        <title>The Global Catalogue of Microorganisms (GCM) 10K type strain sequencing project: providing services to taxonomists for standard genome sequencing and annotation.</title>
        <authorList>
            <consortium name="The Broad Institute Genomics Platform"/>
            <consortium name="The Broad Institute Genome Sequencing Center for Infectious Disease"/>
            <person name="Wu L."/>
            <person name="Ma J."/>
        </authorList>
    </citation>
    <scope>NUCLEOTIDE SEQUENCE [LARGE SCALE GENOMIC DNA]</scope>
    <source>
        <strain evidence="6">JCM 3366</strain>
    </source>
</reference>
<dbReference type="Gene3D" id="1.10.150.240">
    <property type="entry name" value="Putative phosphatase, domain 2"/>
    <property type="match status" value="1"/>
</dbReference>
<name>A0ABW0T6S3_9HYPH</name>
<dbReference type="GO" id="GO:0016787">
    <property type="term" value="F:hydrolase activity"/>
    <property type="evidence" value="ECO:0007669"/>
    <property type="project" value="UniProtKB-KW"/>
</dbReference>
<dbReference type="InterPro" id="IPR023198">
    <property type="entry name" value="PGP-like_dom2"/>
</dbReference>
<keyword evidence="5" id="KW-0378">Hydrolase</keyword>
<dbReference type="InterPro" id="IPR006439">
    <property type="entry name" value="HAD-SF_hydro_IA"/>
</dbReference>